<organism evidence="9 10">
    <name type="scientific">Hyphomonas jannaschiana VP2</name>
    <dbReference type="NCBI Taxonomy" id="1280952"/>
    <lineage>
        <taxon>Bacteria</taxon>
        <taxon>Pseudomonadati</taxon>
        <taxon>Pseudomonadota</taxon>
        <taxon>Alphaproteobacteria</taxon>
        <taxon>Hyphomonadales</taxon>
        <taxon>Hyphomonadaceae</taxon>
        <taxon>Hyphomonas</taxon>
    </lineage>
</organism>
<dbReference type="Pfam" id="PF03734">
    <property type="entry name" value="YkuD"/>
    <property type="match status" value="1"/>
</dbReference>
<evidence type="ECO:0000256" key="7">
    <source>
        <dbReference type="PROSITE-ProRule" id="PRU01373"/>
    </source>
</evidence>
<dbReference type="GO" id="GO:0016740">
    <property type="term" value="F:transferase activity"/>
    <property type="evidence" value="ECO:0007669"/>
    <property type="project" value="UniProtKB-KW"/>
</dbReference>
<evidence type="ECO:0000256" key="2">
    <source>
        <dbReference type="ARBA" id="ARBA00005992"/>
    </source>
</evidence>
<sequence>MKRKRPIAAWKLVAVFGAAMAFLCLPAVLAVAGVDDVRETPRSRAVVEAQTASLRGALAEEGLRLGAPVYLRLTKEPAELTAYVANAEGVYEPFRSWPVCAFSGELGPKRAEGDMQAPEGFYSVAPGQMNAASDYHLAFNLGFPNAYDRAQGRTGSYLMVHGDCVSIGCYAMTDDAIEEIWTLMQAAMEEGQRSVPVHIFPFPMTAANLQRHAGDPNAAFWRSLAPAWEAFEDTGHVPVVRVSDGDYEVLPAS</sequence>
<dbReference type="GO" id="GO:0008360">
    <property type="term" value="P:regulation of cell shape"/>
    <property type="evidence" value="ECO:0007669"/>
    <property type="project" value="UniProtKB-UniRule"/>
</dbReference>
<keyword evidence="3" id="KW-0808">Transferase</keyword>
<dbReference type="PANTHER" id="PTHR36699">
    <property type="entry name" value="LD-TRANSPEPTIDASE"/>
    <property type="match status" value="1"/>
</dbReference>
<name>A0A059FL21_9PROT</name>
<proteinExistence type="inferred from homology"/>
<dbReference type="GO" id="GO:0004180">
    <property type="term" value="F:carboxypeptidase activity"/>
    <property type="evidence" value="ECO:0007669"/>
    <property type="project" value="UniProtKB-ARBA"/>
</dbReference>
<keyword evidence="5 7" id="KW-0573">Peptidoglycan synthesis</keyword>
<reference evidence="9 10" key="1">
    <citation type="journal article" date="2014" name="Antonie Van Leeuwenhoek">
        <title>Hyphomonas beringensis sp. nov. and Hyphomonas chukchiensis sp. nov., isolated from surface seawater of the Bering Sea and Chukchi Sea.</title>
        <authorList>
            <person name="Li C."/>
            <person name="Lai Q."/>
            <person name="Li G."/>
            <person name="Dong C."/>
            <person name="Wang J."/>
            <person name="Liao Y."/>
            <person name="Shao Z."/>
        </authorList>
    </citation>
    <scope>NUCLEOTIDE SEQUENCE [LARGE SCALE GENOMIC DNA]</scope>
    <source>
        <strain evidence="9 10">VP2</strain>
    </source>
</reference>
<feature type="domain" description="L,D-TPase catalytic" evidence="8">
    <location>
        <begin position="69"/>
        <end position="200"/>
    </location>
</feature>
<accession>A0A059FL21</accession>
<dbReference type="OrthoDB" id="9809748at2"/>
<evidence type="ECO:0000313" key="10">
    <source>
        <dbReference type="Proteomes" id="UP000024816"/>
    </source>
</evidence>
<comment type="pathway">
    <text evidence="1 7">Cell wall biogenesis; peptidoglycan biosynthesis.</text>
</comment>
<dbReference type="InterPro" id="IPR038063">
    <property type="entry name" value="Transpep_catalytic_dom"/>
</dbReference>
<comment type="caution">
    <text evidence="9">The sequence shown here is derived from an EMBL/GenBank/DDBJ whole genome shotgun (WGS) entry which is preliminary data.</text>
</comment>
<evidence type="ECO:0000313" key="9">
    <source>
        <dbReference type="EMBL" id="KCZ91163.1"/>
    </source>
</evidence>
<dbReference type="SUPFAM" id="SSF141523">
    <property type="entry name" value="L,D-transpeptidase catalytic domain-like"/>
    <property type="match status" value="1"/>
</dbReference>
<keyword evidence="10" id="KW-1185">Reference proteome</keyword>
<dbReference type="EMBL" id="ARYJ01000001">
    <property type="protein sequence ID" value="KCZ91163.1"/>
    <property type="molecule type" value="Genomic_DNA"/>
</dbReference>
<protein>
    <recommendedName>
        <fullName evidence="8">L,D-TPase catalytic domain-containing protein</fullName>
    </recommendedName>
</protein>
<dbReference type="PROSITE" id="PS52029">
    <property type="entry name" value="LD_TPASE"/>
    <property type="match status" value="1"/>
</dbReference>
<dbReference type="GO" id="GO:0009252">
    <property type="term" value="P:peptidoglycan biosynthetic process"/>
    <property type="evidence" value="ECO:0007669"/>
    <property type="project" value="UniProtKB-KW"/>
</dbReference>
<comment type="similarity">
    <text evidence="2">Belongs to the YkuD family.</text>
</comment>
<dbReference type="PANTHER" id="PTHR36699:SF1">
    <property type="entry name" value="L,D-TRANSPEPTIDASE YAFK-RELATED"/>
    <property type="match status" value="1"/>
</dbReference>
<dbReference type="AlphaFoldDB" id="A0A059FL21"/>
<dbReference type="STRING" id="1280952.HJA_01455"/>
<keyword evidence="6 7" id="KW-0961">Cell wall biogenesis/degradation</keyword>
<feature type="active site" description="Nucleophile" evidence="7">
    <location>
        <position position="169"/>
    </location>
</feature>
<dbReference type="RefSeq" id="WP_035577286.1">
    <property type="nucleotide sequence ID" value="NZ_ARYJ01000001.1"/>
</dbReference>
<evidence type="ECO:0000259" key="8">
    <source>
        <dbReference type="PROSITE" id="PS52029"/>
    </source>
</evidence>
<evidence type="ECO:0000256" key="3">
    <source>
        <dbReference type="ARBA" id="ARBA00022679"/>
    </source>
</evidence>
<gene>
    <name evidence="9" type="ORF">HJA_01455</name>
</gene>
<keyword evidence="4 7" id="KW-0133">Cell shape</keyword>
<evidence type="ECO:0000256" key="4">
    <source>
        <dbReference type="ARBA" id="ARBA00022960"/>
    </source>
</evidence>
<evidence type="ECO:0000256" key="5">
    <source>
        <dbReference type="ARBA" id="ARBA00022984"/>
    </source>
</evidence>
<dbReference type="eggNOG" id="COG3034">
    <property type="taxonomic scope" value="Bacteria"/>
</dbReference>
<dbReference type="PATRIC" id="fig|1280952.3.peg.295"/>
<dbReference type="GO" id="GO:0071555">
    <property type="term" value="P:cell wall organization"/>
    <property type="evidence" value="ECO:0007669"/>
    <property type="project" value="UniProtKB-UniRule"/>
</dbReference>
<dbReference type="Proteomes" id="UP000024816">
    <property type="component" value="Unassembled WGS sequence"/>
</dbReference>
<feature type="active site" description="Proton donor/acceptor" evidence="7">
    <location>
        <position position="161"/>
    </location>
</feature>
<evidence type="ECO:0000256" key="6">
    <source>
        <dbReference type="ARBA" id="ARBA00023316"/>
    </source>
</evidence>
<evidence type="ECO:0000256" key="1">
    <source>
        <dbReference type="ARBA" id="ARBA00004752"/>
    </source>
</evidence>
<dbReference type="InterPro" id="IPR005490">
    <property type="entry name" value="LD_TPept_cat_dom"/>
</dbReference>